<dbReference type="CDD" id="cd01650">
    <property type="entry name" value="RT_nLTR_like"/>
    <property type="match status" value="1"/>
</dbReference>
<dbReference type="InterPro" id="IPR043502">
    <property type="entry name" value="DNA/RNA_pol_sf"/>
</dbReference>
<dbReference type="AlphaFoldDB" id="A0AAN8J001"/>
<sequence length="474" mass="54137">MDGRTDRRTDRQTAIYDHISMWAYKNYRPVSNLSFLSKTLERVIASQIINHVCDNNLMEQLQSAYRRFHSTETALVRVHNDINLSLDNRDCVLLVLLDLSAAFDTVDHDILFHRLESEFGISGNALKLLESYIKGRSQCVVVNGMSSAPRTLTSGVPQGSVLGPILFSLYTKPLGNIVRKHGLSFHLYADDTQLYISFKPSQSYFSYSKLNMQNCISDIKMWMSNNFFKLNDDNTEYLIIGSNTNLNKLSDTPVQVGQNYITPSKSARNIGVIFDCQMSMESHINSICKTGYFNLRNISKIKKYISTDAMKTLINSLVTSRIDHSNSLLYGTPAKHLDKLQKLQNSAARLISGSSYRDHISPVLYELHWLPIVFRIEYKISLLTYKCLNNLIPSYLSDLIYLYKPSRQLRSSEDRYLLVEKKANLVSFGNKAFSVASPKLWNKLPYIIRSSESLPVFKSQLKTFLFKKAFLTSP</sequence>
<protein>
    <recommendedName>
        <fullName evidence="1">Reverse transcriptase domain-containing protein</fullName>
    </recommendedName>
</protein>
<reference evidence="2 3" key="1">
    <citation type="submission" date="2024-01" db="EMBL/GenBank/DDBJ databases">
        <title>The genome of the rayed Mediterranean limpet Patella caerulea (Linnaeus, 1758).</title>
        <authorList>
            <person name="Anh-Thu Weber A."/>
            <person name="Halstead-Nussloch G."/>
        </authorList>
    </citation>
    <scope>NUCLEOTIDE SEQUENCE [LARGE SCALE GENOMIC DNA]</scope>
    <source>
        <strain evidence="2">AATW-2023a</strain>
        <tissue evidence="2">Whole specimen</tissue>
    </source>
</reference>
<dbReference type="EMBL" id="JAZGQO010000015">
    <property type="protein sequence ID" value="KAK6168754.1"/>
    <property type="molecule type" value="Genomic_DNA"/>
</dbReference>
<dbReference type="SUPFAM" id="SSF56672">
    <property type="entry name" value="DNA/RNA polymerases"/>
    <property type="match status" value="1"/>
</dbReference>
<accession>A0AAN8J001</accession>
<gene>
    <name evidence="2" type="ORF">SNE40_019938</name>
</gene>
<evidence type="ECO:0000313" key="3">
    <source>
        <dbReference type="Proteomes" id="UP001347796"/>
    </source>
</evidence>
<dbReference type="Proteomes" id="UP001347796">
    <property type="component" value="Unassembled WGS sequence"/>
</dbReference>
<keyword evidence="3" id="KW-1185">Reference proteome</keyword>
<proteinExistence type="predicted"/>
<feature type="domain" description="Reverse transcriptase" evidence="1">
    <location>
        <begin position="1"/>
        <end position="274"/>
    </location>
</feature>
<evidence type="ECO:0000259" key="1">
    <source>
        <dbReference type="PROSITE" id="PS50878"/>
    </source>
</evidence>
<name>A0AAN8J001_PATCE</name>
<dbReference type="InterPro" id="IPR000477">
    <property type="entry name" value="RT_dom"/>
</dbReference>
<dbReference type="Pfam" id="PF00078">
    <property type="entry name" value="RVT_1"/>
    <property type="match status" value="1"/>
</dbReference>
<evidence type="ECO:0000313" key="2">
    <source>
        <dbReference type="EMBL" id="KAK6168754.1"/>
    </source>
</evidence>
<dbReference type="PANTHER" id="PTHR33332">
    <property type="entry name" value="REVERSE TRANSCRIPTASE DOMAIN-CONTAINING PROTEIN"/>
    <property type="match status" value="1"/>
</dbReference>
<comment type="caution">
    <text evidence="2">The sequence shown here is derived from an EMBL/GenBank/DDBJ whole genome shotgun (WGS) entry which is preliminary data.</text>
</comment>
<organism evidence="2 3">
    <name type="scientific">Patella caerulea</name>
    <name type="common">Rayed Mediterranean limpet</name>
    <dbReference type="NCBI Taxonomy" id="87958"/>
    <lineage>
        <taxon>Eukaryota</taxon>
        <taxon>Metazoa</taxon>
        <taxon>Spiralia</taxon>
        <taxon>Lophotrochozoa</taxon>
        <taxon>Mollusca</taxon>
        <taxon>Gastropoda</taxon>
        <taxon>Patellogastropoda</taxon>
        <taxon>Patelloidea</taxon>
        <taxon>Patellidae</taxon>
        <taxon>Patella</taxon>
    </lineage>
</organism>
<dbReference type="PROSITE" id="PS50878">
    <property type="entry name" value="RT_POL"/>
    <property type="match status" value="1"/>
</dbReference>